<reference evidence="2" key="1">
    <citation type="journal article" date="2012" name="Nat. Biotechnol.">
        <title>Reference genome sequence of the model plant Setaria.</title>
        <authorList>
            <person name="Bennetzen J.L."/>
            <person name="Schmutz J."/>
            <person name="Wang H."/>
            <person name="Percifield R."/>
            <person name="Hawkins J."/>
            <person name="Pontaroli A.C."/>
            <person name="Estep M."/>
            <person name="Feng L."/>
            <person name="Vaughn J.N."/>
            <person name="Grimwood J."/>
            <person name="Jenkins J."/>
            <person name="Barry K."/>
            <person name="Lindquist E."/>
            <person name="Hellsten U."/>
            <person name="Deshpande S."/>
            <person name="Wang X."/>
            <person name="Wu X."/>
            <person name="Mitros T."/>
            <person name="Triplett J."/>
            <person name="Yang X."/>
            <person name="Ye C.Y."/>
            <person name="Mauro-Herrera M."/>
            <person name="Wang L."/>
            <person name="Li P."/>
            <person name="Sharma M."/>
            <person name="Sharma R."/>
            <person name="Ronald P.C."/>
            <person name="Panaud O."/>
            <person name="Kellogg E.A."/>
            <person name="Brutnell T.P."/>
            <person name="Doust A.N."/>
            <person name="Tuskan G.A."/>
            <person name="Rokhsar D."/>
            <person name="Devos K.M."/>
        </authorList>
    </citation>
    <scope>NUCLEOTIDE SEQUENCE [LARGE SCALE GENOMIC DNA]</scope>
    <source>
        <strain evidence="2">Yugu1</strain>
    </source>
</reference>
<proteinExistence type="predicted"/>
<organism evidence="2">
    <name type="scientific">Setaria italica</name>
    <name type="common">Foxtail millet</name>
    <name type="synonym">Panicum italicum</name>
    <dbReference type="NCBI Taxonomy" id="4555"/>
    <lineage>
        <taxon>Eukaryota</taxon>
        <taxon>Viridiplantae</taxon>
        <taxon>Streptophyta</taxon>
        <taxon>Embryophyta</taxon>
        <taxon>Tracheophyta</taxon>
        <taxon>Spermatophyta</taxon>
        <taxon>Magnoliopsida</taxon>
        <taxon>Liliopsida</taxon>
        <taxon>Poales</taxon>
        <taxon>Poaceae</taxon>
        <taxon>PACMAD clade</taxon>
        <taxon>Panicoideae</taxon>
        <taxon>Panicodae</taxon>
        <taxon>Paniceae</taxon>
        <taxon>Cenchrinae</taxon>
        <taxon>Setaria</taxon>
    </lineage>
</organism>
<evidence type="ECO:0000313" key="2">
    <source>
        <dbReference type="EMBL" id="RCV14551.1"/>
    </source>
</evidence>
<sequence>MASETRAMVHPGGRTAARLMDLSCRRPPWCRSRLLVGGRRRPRCSRPGEAVLVSLVARTAAAAGSGPTVRASLAVRHRRRSWSAVRPSAHPLPAREQRV</sequence>
<dbReference type="AlphaFoldDB" id="A0A368Q988"/>
<evidence type="ECO:0000256" key="1">
    <source>
        <dbReference type="SAM" id="MobiDB-lite"/>
    </source>
</evidence>
<accession>A0A368Q988</accession>
<name>A0A368Q988_SETIT</name>
<feature type="region of interest" description="Disordered" evidence="1">
    <location>
        <begin position="80"/>
        <end position="99"/>
    </location>
</feature>
<protein>
    <submittedName>
        <fullName evidence="2">Uncharacterized protein</fullName>
    </submittedName>
</protein>
<gene>
    <name evidence="2" type="ORF">SETIT_2G435400v2</name>
</gene>
<dbReference type="EMBL" id="CM003529">
    <property type="protein sequence ID" value="RCV14551.1"/>
    <property type="molecule type" value="Genomic_DNA"/>
</dbReference>
<reference evidence="2" key="2">
    <citation type="submission" date="2015-07" db="EMBL/GenBank/DDBJ databases">
        <authorList>
            <person name="Noorani M."/>
        </authorList>
    </citation>
    <scope>NUCLEOTIDE SEQUENCE</scope>
    <source>
        <strain evidence="2">Yugu1</strain>
    </source>
</reference>